<evidence type="ECO:0000313" key="1">
    <source>
        <dbReference type="Proteomes" id="UP000492821"/>
    </source>
</evidence>
<dbReference type="AlphaFoldDB" id="A0A7E4WBN0"/>
<dbReference type="Proteomes" id="UP000492821">
    <property type="component" value="Unassembled WGS sequence"/>
</dbReference>
<organism evidence="1 2">
    <name type="scientific">Panagrellus redivivus</name>
    <name type="common">Microworm</name>
    <dbReference type="NCBI Taxonomy" id="6233"/>
    <lineage>
        <taxon>Eukaryota</taxon>
        <taxon>Metazoa</taxon>
        <taxon>Ecdysozoa</taxon>
        <taxon>Nematoda</taxon>
        <taxon>Chromadorea</taxon>
        <taxon>Rhabditida</taxon>
        <taxon>Tylenchina</taxon>
        <taxon>Panagrolaimomorpha</taxon>
        <taxon>Panagrolaimoidea</taxon>
        <taxon>Panagrolaimidae</taxon>
        <taxon>Panagrellus</taxon>
    </lineage>
</organism>
<proteinExistence type="predicted"/>
<sequence>MASYGARGGSCELALQNRHMNDGPCACSAVPAQWRSTGLDPQADLGAMGPDTSGVRVLKTAVAPLATRLAAILIRDFEKRRQLLMRSCLRFFPGNSVLDMFPAASSMRSAFSLPSATRLAAIFALSSAQPAKGSSAFKHPSASVESHQLLSSILCILELVAILAVWSANSASGYPGFLRFGFFEHVSSGKSSVNRAISLFAPQLLPYSANKRLSPRWRVVFGPSSRVSSSVPSMPNRFNLFTFTPLGIGVGIPFEF</sequence>
<evidence type="ECO:0000313" key="2">
    <source>
        <dbReference type="WBParaSite" id="Pan_g8663.t1"/>
    </source>
</evidence>
<name>A0A7E4WBN0_PANRE</name>
<reference evidence="1" key="1">
    <citation type="journal article" date="2013" name="Genetics">
        <title>The draft genome and transcriptome of Panagrellus redivivus are shaped by the harsh demands of a free-living lifestyle.</title>
        <authorList>
            <person name="Srinivasan J."/>
            <person name="Dillman A.R."/>
            <person name="Macchietto M.G."/>
            <person name="Heikkinen L."/>
            <person name="Lakso M."/>
            <person name="Fracchia K.M."/>
            <person name="Antoshechkin I."/>
            <person name="Mortazavi A."/>
            <person name="Wong G."/>
            <person name="Sternberg P.W."/>
        </authorList>
    </citation>
    <scope>NUCLEOTIDE SEQUENCE [LARGE SCALE GENOMIC DNA]</scope>
    <source>
        <strain evidence="1">MT8872</strain>
    </source>
</reference>
<reference evidence="2" key="2">
    <citation type="submission" date="2020-10" db="UniProtKB">
        <authorList>
            <consortium name="WormBaseParasite"/>
        </authorList>
    </citation>
    <scope>IDENTIFICATION</scope>
</reference>
<accession>A0A7E4WBN0</accession>
<protein>
    <submittedName>
        <fullName evidence="2">Uncharacterized protein</fullName>
    </submittedName>
</protein>
<keyword evidence="1" id="KW-1185">Reference proteome</keyword>
<dbReference type="WBParaSite" id="Pan_g8663.t1">
    <property type="protein sequence ID" value="Pan_g8663.t1"/>
    <property type="gene ID" value="Pan_g8663"/>
</dbReference>